<dbReference type="EnsemblProtists" id="HpaT812081">
    <property type="protein sequence ID" value="HpaP812081"/>
    <property type="gene ID" value="HpaG812081"/>
</dbReference>
<dbReference type="AlphaFoldDB" id="M4BZQ7"/>
<accession>M4BZQ7</accession>
<evidence type="ECO:0000313" key="2">
    <source>
        <dbReference type="Proteomes" id="UP000011713"/>
    </source>
</evidence>
<reference evidence="2" key="1">
    <citation type="journal article" date="2010" name="Science">
        <title>Signatures of adaptation to obligate biotrophy in the Hyaloperonospora arabidopsidis genome.</title>
        <authorList>
            <person name="Baxter L."/>
            <person name="Tripathy S."/>
            <person name="Ishaque N."/>
            <person name="Boot N."/>
            <person name="Cabral A."/>
            <person name="Kemen E."/>
            <person name="Thines M."/>
            <person name="Ah-Fong A."/>
            <person name="Anderson R."/>
            <person name="Badejoko W."/>
            <person name="Bittner-Eddy P."/>
            <person name="Boore J.L."/>
            <person name="Chibucos M.C."/>
            <person name="Coates M."/>
            <person name="Dehal P."/>
            <person name="Delehaunty K."/>
            <person name="Dong S."/>
            <person name="Downton P."/>
            <person name="Dumas B."/>
            <person name="Fabro G."/>
            <person name="Fronick C."/>
            <person name="Fuerstenberg S.I."/>
            <person name="Fulton L."/>
            <person name="Gaulin E."/>
            <person name="Govers F."/>
            <person name="Hughes L."/>
            <person name="Humphray S."/>
            <person name="Jiang R.H."/>
            <person name="Judelson H."/>
            <person name="Kamoun S."/>
            <person name="Kyung K."/>
            <person name="Meijer H."/>
            <person name="Minx P."/>
            <person name="Morris P."/>
            <person name="Nelson J."/>
            <person name="Phuntumart V."/>
            <person name="Qutob D."/>
            <person name="Rehmany A."/>
            <person name="Rougon-Cardoso A."/>
            <person name="Ryden P."/>
            <person name="Torto-Alalibo T."/>
            <person name="Studholme D."/>
            <person name="Wang Y."/>
            <person name="Win J."/>
            <person name="Wood J."/>
            <person name="Clifton S.W."/>
            <person name="Rogers J."/>
            <person name="Van den Ackerveken G."/>
            <person name="Jones J.D."/>
            <person name="McDowell J.M."/>
            <person name="Beynon J."/>
            <person name="Tyler B.M."/>
        </authorList>
    </citation>
    <scope>NUCLEOTIDE SEQUENCE [LARGE SCALE GENOMIC DNA]</scope>
    <source>
        <strain evidence="2">Emoy2</strain>
    </source>
</reference>
<protein>
    <submittedName>
        <fullName evidence="1">Uncharacterized protein</fullName>
    </submittedName>
</protein>
<reference evidence="1" key="2">
    <citation type="submission" date="2015-06" db="UniProtKB">
        <authorList>
            <consortium name="EnsemblProtists"/>
        </authorList>
    </citation>
    <scope>IDENTIFICATION</scope>
    <source>
        <strain evidence="1">Emoy2</strain>
    </source>
</reference>
<keyword evidence="2" id="KW-1185">Reference proteome</keyword>
<dbReference type="InParanoid" id="M4BZQ7"/>
<dbReference type="Proteomes" id="UP000011713">
    <property type="component" value="Unassembled WGS sequence"/>
</dbReference>
<evidence type="ECO:0000313" key="1">
    <source>
        <dbReference type="EnsemblProtists" id="HpaP812081"/>
    </source>
</evidence>
<name>M4BZQ7_HYAAE</name>
<proteinExistence type="predicted"/>
<dbReference type="EMBL" id="JH598065">
    <property type="status" value="NOT_ANNOTATED_CDS"/>
    <property type="molecule type" value="Genomic_DNA"/>
</dbReference>
<dbReference type="VEuPathDB" id="FungiDB:HpaG812081"/>
<organism evidence="1 2">
    <name type="scientific">Hyaloperonospora arabidopsidis (strain Emoy2)</name>
    <name type="common">Downy mildew agent</name>
    <name type="synonym">Peronospora arabidopsidis</name>
    <dbReference type="NCBI Taxonomy" id="559515"/>
    <lineage>
        <taxon>Eukaryota</taxon>
        <taxon>Sar</taxon>
        <taxon>Stramenopiles</taxon>
        <taxon>Oomycota</taxon>
        <taxon>Peronosporomycetes</taxon>
        <taxon>Peronosporales</taxon>
        <taxon>Peronosporaceae</taxon>
        <taxon>Hyaloperonospora</taxon>
    </lineage>
</organism>
<dbReference type="HOGENOM" id="CLU_3091393_0_0_1"/>
<sequence>MALGGVDLAYVRLGSPIYRFKIFGSDRASSPRRSWSPSPFLCLLRPIAVVVF</sequence>